<comment type="caution">
    <text evidence="2">The sequence shown here is derived from an EMBL/GenBank/DDBJ whole genome shotgun (WGS) entry which is preliminary data.</text>
</comment>
<gene>
    <name evidence="2" type="ORF">KFK09_024216</name>
</gene>
<name>A0A8T3AIS3_DENNO</name>
<organism evidence="2 3">
    <name type="scientific">Dendrobium nobile</name>
    <name type="common">Orchid</name>
    <dbReference type="NCBI Taxonomy" id="94219"/>
    <lineage>
        <taxon>Eukaryota</taxon>
        <taxon>Viridiplantae</taxon>
        <taxon>Streptophyta</taxon>
        <taxon>Embryophyta</taxon>
        <taxon>Tracheophyta</taxon>
        <taxon>Spermatophyta</taxon>
        <taxon>Magnoliopsida</taxon>
        <taxon>Liliopsida</taxon>
        <taxon>Asparagales</taxon>
        <taxon>Orchidaceae</taxon>
        <taxon>Epidendroideae</taxon>
        <taxon>Malaxideae</taxon>
        <taxon>Dendrobiinae</taxon>
        <taxon>Dendrobium</taxon>
    </lineage>
</organism>
<protein>
    <submittedName>
        <fullName evidence="2">Uncharacterized protein</fullName>
    </submittedName>
</protein>
<feature type="region of interest" description="Disordered" evidence="1">
    <location>
        <begin position="50"/>
        <end position="94"/>
    </location>
</feature>
<sequence>MNSIVVYKTLIIGVVAVQPIKIALLVENSGNASHGLDDLVSLRCAKGGNEKPNLHNQINSQEKPAKCSDGLMQSLSNGQCSHLPSPGQGKGAGD</sequence>
<evidence type="ECO:0000256" key="1">
    <source>
        <dbReference type="SAM" id="MobiDB-lite"/>
    </source>
</evidence>
<dbReference type="AlphaFoldDB" id="A0A8T3AIS3"/>
<reference evidence="2" key="1">
    <citation type="journal article" date="2022" name="Front. Genet.">
        <title>Chromosome-Scale Assembly of the Dendrobium nobile Genome Provides Insights Into the Molecular Mechanism of the Biosynthesis of the Medicinal Active Ingredient of Dendrobium.</title>
        <authorList>
            <person name="Xu Q."/>
            <person name="Niu S.-C."/>
            <person name="Li K.-L."/>
            <person name="Zheng P.-J."/>
            <person name="Zhang X.-J."/>
            <person name="Jia Y."/>
            <person name="Liu Y."/>
            <person name="Niu Y.-X."/>
            <person name="Yu L.-H."/>
            <person name="Chen D.-F."/>
            <person name="Zhang G.-Q."/>
        </authorList>
    </citation>
    <scope>NUCLEOTIDE SEQUENCE</scope>
    <source>
        <tissue evidence="2">Leaf</tissue>
    </source>
</reference>
<dbReference type="EMBL" id="JAGYWB010000017">
    <property type="protein sequence ID" value="KAI0494085.1"/>
    <property type="molecule type" value="Genomic_DNA"/>
</dbReference>
<evidence type="ECO:0000313" key="2">
    <source>
        <dbReference type="EMBL" id="KAI0494085.1"/>
    </source>
</evidence>
<accession>A0A8T3AIS3</accession>
<proteinExistence type="predicted"/>
<dbReference type="Proteomes" id="UP000829196">
    <property type="component" value="Unassembled WGS sequence"/>
</dbReference>
<keyword evidence="3" id="KW-1185">Reference proteome</keyword>
<evidence type="ECO:0000313" key="3">
    <source>
        <dbReference type="Proteomes" id="UP000829196"/>
    </source>
</evidence>
<feature type="compositionally biased region" description="Polar residues" evidence="1">
    <location>
        <begin position="71"/>
        <end position="82"/>
    </location>
</feature>